<reference evidence="2" key="1">
    <citation type="submission" date="2013-03" db="EMBL/GenBank/DDBJ databases">
        <authorList>
            <person name="Harkins D.M."/>
            <person name="Durkin A.S."/>
            <person name="Brinkac L.M."/>
            <person name="Haft D.H."/>
            <person name="Selengut J.D."/>
            <person name="Sanka R."/>
            <person name="DePew J."/>
            <person name="Purushe J."/>
            <person name="Hartskeerl R.A."/>
            <person name="Ahmed A."/>
            <person name="van der Linden H."/>
            <person name="Goris M.G.A."/>
            <person name="Vinetz J.M."/>
            <person name="Sutton G.G."/>
            <person name="Nierman W.C."/>
            <person name="Fouts D.E."/>
        </authorList>
    </citation>
    <scope>NUCLEOTIDE SEQUENCE [LARGE SCALE GENOMIC DNA]</scope>
    <source>
        <strain evidence="2">ICFT</strain>
    </source>
</reference>
<keyword evidence="3" id="KW-1185">Reference proteome</keyword>
<dbReference type="RefSeq" id="WP_002993534.1">
    <property type="nucleotide sequence ID" value="NZ_AOHC02000006.1"/>
</dbReference>
<dbReference type="STRING" id="1218598.LEP1GSC060_0460"/>
<proteinExistence type="predicted"/>
<protein>
    <submittedName>
        <fullName evidence="2">Uncharacterized protein</fullName>
    </submittedName>
</protein>
<feature type="compositionally biased region" description="Polar residues" evidence="1">
    <location>
        <begin position="25"/>
        <end position="37"/>
    </location>
</feature>
<organism evidence="2 3">
    <name type="scientific">Leptospira weilii serovar Ranarum str. ICFT</name>
    <dbReference type="NCBI Taxonomy" id="1218598"/>
    <lineage>
        <taxon>Bacteria</taxon>
        <taxon>Pseudomonadati</taxon>
        <taxon>Spirochaetota</taxon>
        <taxon>Spirochaetia</taxon>
        <taxon>Leptospirales</taxon>
        <taxon>Leptospiraceae</taxon>
        <taxon>Leptospira</taxon>
    </lineage>
</organism>
<sequence>MFHSEYKKNETQMQTPIAHRRNSDANRNQIENETTTDWKPFPSKTKQVKVRPELYDK</sequence>
<feature type="compositionally biased region" description="Basic and acidic residues" evidence="1">
    <location>
        <begin position="1"/>
        <end position="10"/>
    </location>
</feature>
<dbReference type="OrthoDB" id="343659at2"/>
<dbReference type="AlphaFoldDB" id="N1WHI2"/>
<dbReference type="EMBL" id="AOHC02000006">
    <property type="protein sequence ID" value="EMY79731.1"/>
    <property type="molecule type" value="Genomic_DNA"/>
</dbReference>
<evidence type="ECO:0000313" key="3">
    <source>
        <dbReference type="Proteomes" id="UP000012313"/>
    </source>
</evidence>
<feature type="region of interest" description="Disordered" evidence="1">
    <location>
        <begin position="1"/>
        <end position="57"/>
    </location>
</feature>
<name>N1WHI2_9LEPT</name>
<accession>N1WHI2</accession>
<evidence type="ECO:0000313" key="2">
    <source>
        <dbReference type="EMBL" id="EMY79731.1"/>
    </source>
</evidence>
<evidence type="ECO:0000256" key="1">
    <source>
        <dbReference type="SAM" id="MobiDB-lite"/>
    </source>
</evidence>
<gene>
    <name evidence="2" type="ORF">LEP1GSC060_0460</name>
</gene>
<comment type="caution">
    <text evidence="2">The sequence shown here is derived from an EMBL/GenBank/DDBJ whole genome shotgun (WGS) entry which is preliminary data.</text>
</comment>
<dbReference type="Proteomes" id="UP000012313">
    <property type="component" value="Unassembled WGS sequence"/>
</dbReference>